<feature type="compositionally biased region" description="Polar residues" evidence="1">
    <location>
        <begin position="102"/>
        <end position="122"/>
    </location>
</feature>
<name>A0A4Q9LU86_9MICR</name>
<protein>
    <submittedName>
        <fullName evidence="3">Sec7 domain-containing protein</fullName>
    </submittedName>
</protein>
<feature type="compositionally biased region" description="Basic and acidic residues" evidence="1">
    <location>
        <begin position="925"/>
        <end position="938"/>
    </location>
</feature>
<dbReference type="VEuPathDB" id="MicrosporidiaDB:CWI38_0854p0010"/>
<feature type="region of interest" description="Disordered" evidence="1">
    <location>
        <begin position="61"/>
        <end position="198"/>
    </location>
</feature>
<keyword evidence="4" id="KW-1185">Reference proteome</keyword>
<feature type="compositionally biased region" description="Low complexity" evidence="1">
    <location>
        <begin position="165"/>
        <end position="198"/>
    </location>
</feature>
<dbReference type="STRING" id="1176355.A0A4Q9LU86"/>
<dbReference type="InterPro" id="IPR023394">
    <property type="entry name" value="Sec7_C_sf"/>
</dbReference>
<evidence type="ECO:0000313" key="3">
    <source>
        <dbReference type="EMBL" id="TBU12199.1"/>
    </source>
</evidence>
<feature type="domain" description="SEC7" evidence="2">
    <location>
        <begin position="1"/>
        <end position="262"/>
    </location>
</feature>
<gene>
    <name evidence="3" type="ORF">CWI38_0854p0010</name>
</gene>
<reference evidence="3 4" key="1">
    <citation type="submission" date="2017-12" db="EMBL/GenBank/DDBJ databases">
        <authorList>
            <person name="Pombert J.-F."/>
            <person name="Haag K.L."/>
            <person name="Ebert D."/>
        </authorList>
    </citation>
    <scope>NUCLEOTIDE SEQUENCE [LARGE SCALE GENOMIC DNA]</scope>
    <source>
        <strain evidence="3">IL-G-3</strain>
    </source>
</reference>
<dbReference type="PROSITE" id="PS50190">
    <property type="entry name" value="SEC7"/>
    <property type="match status" value="1"/>
</dbReference>
<feature type="compositionally biased region" description="Basic and acidic residues" evidence="1">
    <location>
        <begin position="124"/>
        <end position="140"/>
    </location>
</feature>
<dbReference type="SUPFAM" id="SSF48425">
    <property type="entry name" value="Sec7 domain"/>
    <property type="match status" value="1"/>
</dbReference>
<accession>A0A4Q9LU86</accession>
<feature type="region of interest" description="Disordered" evidence="1">
    <location>
        <begin position="1148"/>
        <end position="1179"/>
    </location>
</feature>
<dbReference type="OrthoDB" id="430364at2759"/>
<feature type="region of interest" description="Disordered" evidence="1">
    <location>
        <begin position="669"/>
        <end position="690"/>
    </location>
</feature>
<dbReference type="InterPro" id="IPR000904">
    <property type="entry name" value="Sec7_dom"/>
</dbReference>
<feature type="compositionally biased region" description="Low complexity" evidence="1">
    <location>
        <begin position="1157"/>
        <end position="1179"/>
    </location>
</feature>
<dbReference type="GO" id="GO:0005085">
    <property type="term" value="F:guanyl-nucleotide exchange factor activity"/>
    <property type="evidence" value="ECO:0007669"/>
    <property type="project" value="InterPro"/>
</dbReference>
<dbReference type="Gene3D" id="1.10.1000.11">
    <property type="entry name" value="Arf Nucleotide-binding Site Opener,domain 2"/>
    <property type="match status" value="2"/>
</dbReference>
<feature type="compositionally biased region" description="Polar residues" evidence="1">
    <location>
        <begin position="141"/>
        <end position="151"/>
    </location>
</feature>
<comment type="caution">
    <text evidence="3">The sequence shown here is derived from an EMBL/GenBank/DDBJ whole genome shotgun (WGS) entry which is preliminary data.</text>
</comment>
<evidence type="ECO:0000313" key="4">
    <source>
        <dbReference type="Proteomes" id="UP000292282"/>
    </source>
</evidence>
<dbReference type="Pfam" id="PF01369">
    <property type="entry name" value="Sec7"/>
    <property type="match status" value="2"/>
</dbReference>
<sequence>MSTFVFHGYDILSCIRKVLFSFVMPGESQKVIRVLEAFSSKYYEDNKVEIGLDKELEGDKSDVLEGDKSDMLKGDKSNMLECDKDQDSKLHPVSNKDVKQHPLSNSTSEQHPLNNSTNTYHPVNNKDSEQHPLNKKDSEQHPLNNSTNTYHPVTDKDSELPPTNPTNNNTTNPTNNNTTNPTNNNNTNNTNNTNPTNTTPFTLHDIYILSYAIIMLNTNLHNINVKIKISKESFIESIRNCNITPYYNNEYLLSLYNSIKDKGLVFNDSNCMGVSNYEVYKELTGYYSSRDTVRVCKGCYSNRGCYSNNTCKDKDSNNTFTCINTLYNTSVNNNTPITIGSDINTLLSKCSISKDIGNTPINNTPISISTISNTPLNNNTVNNTPLNNSNVNNTPLYNNTINNTPLNNNTVNNTTPISLSYTLCPFYIISSYTYIINNTYKSITPIIPYHISCYYIEICKYLHLIEPLIYYLEYISKYLDVKIEEIIDIFIEIVQDIDKWYGDSIGVGVGGVTNLSDVQQGVSDRGSNIKGVSNMDSNIKGVGDMDNVLEGVGDMDSKQQGVNITSNKQQGVSNNTDEQHPFNNTTNEQHPFNNTTTNITTTNHTQLLTLLSLPLNILYTLYTKCKKKEHFISKYENVYNKYIRITSSLPDKYYILLIKYIVYNDSSDKGDSTNDYNPLNTGTNNYNPLNTGTNNYNPFNTGTNDYNPVNTSTNTLPPVNTTTNTLPPVNTTTNTPHPLNNNTVNNTPLTTQHTNNTPSILLSNNTFYLWFLFLIIDRNCFRIKGVLNEVCIIFKGNINYMSYLIEKVVELRLTGVLCTFIKEWRLSVISVLDKCVKEDVECIDSSVIDVIERYIFKYCSVEECMLEGDRVVEGVSDKSMLEGVNHKGSDIEGVRDKSMLEGVNHKGSDIKGVNDTTDEQQGVNDKGKEEGVNHKGSDIKGVNDTTDEQQGVSDRGSNIKGVNICTNTQHPVNNNTNTQHPVNNNTDIQHPFNNTDLHLCFNFVLNLQYKYDMFNYVVIKGCYYNYTYIMGYKNKRYFIERFDVCLKDIRNVFLFFMKCNSVMNNKVVERYFMRRGGSVNTSKSSKDLSNINSTTSVSSKDLSSFNNTVCGTIEPSTINNTTLVSSTINNTTLVSSTINNTSYDTRTVTNTPLNDSTVNNTPLNNNTVTNTPLNDSTVNNTPLNNNTVTNTPLNITPSLCPIDDLLFTDLEERICYMLYKVDTINNTKLSRYVLWIVNLISSSLPLFLRVFKNNLEYFKNMNSNSLMSICKIFSSRVCKVMDGEIVCVEWCNKEHKDVYEEVYEVVDVYVSNGVVGRECFTFIGKEREGEGKEKVDGKKKDSESKDSIVEDNSIIKDNSIVQDNSILKDNDILKDNGIVKDIVKANKVKDVKGDDNDNSVDNEVYNL</sequence>
<dbReference type="PANTHER" id="PTHR10663">
    <property type="entry name" value="GUANYL-NUCLEOTIDE EXCHANGE FACTOR"/>
    <property type="match status" value="1"/>
</dbReference>
<dbReference type="Proteomes" id="UP000292282">
    <property type="component" value="Unassembled WGS sequence"/>
</dbReference>
<organism evidence="3 4">
    <name type="scientific">Hamiltosporidium tvaerminnensis</name>
    <dbReference type="NCBI Taxonomy" id="1176355"/>
    <lineage>
        <taxon>Eukaryota</taxon>
        <taxon>Fungi</taxon>
        <taxon>Fungi incertae sedis</taxon>
        <taxon>Microsporidia</taxon>
        <taxon>Dubosqiidae</taxon>
        <taxon>Hamiltosporidium</taxon>
    </lineage>
</organism>
<dbReference type="EMBL" id="PITK01000854">
    <property type="protein sequence ID" value="TBU12199.1"/>
    <property type="molecule type" value="Genomic_DNA"/>
</dbReference>
<dbReference type="InterPro" id="IPR035999">
    <property type="entry name" value="Sec7_dom_sf"/>
</dbReference>
<dbReference type="GO" id="GO:0032012">
    <property type="term" value="P:regulation of ARF protein signal transduction"/>
    <property type="evidence" value="ECO:0007669"/>
    <property type="project" value="InterPro"/>
</dbReference>
<evidence type="ECO:0000256" key="1">
    <source>
        <dbReference type="SAM" id="MobiDB-lite"/>
    </source>
</evidence>
<feature type="region of interest" description="Disordered" evidence="1">
    <location>
        <begin position="905"/>
        <end position="953"/>
    </location>
</feature>
<evidence type="ECO:0000259" key="2">
    <source>
        <dbReference type="PROSITE" id="PS50190"/>
    </source>
</evidence>
<feature type="compositionally biased region" description="Low complexity" evidence="1">
    <location>
        <begin position="676"/>
        <end position="690"/>
    </location>
</feature>
<proteinExistence type="predicted"/>
<feature type="compositionally biased region" description="Basic and acidic residues" evidence="1">
    <location>
        <begin position="61"/>
        <end position="100"/>
    </location>
</feature>